<feature type="transmembrane region" description="Helical" evidence="1">
    <location>
        <begin position="7"/>
        <end position="26"/>
    </location>
</feature>
<evidence type="ECO:0000313" key="3">
    <source>
        <dbReference type="Proteomes" id="UP000192638"/>
    </source>
</evidence>
<dbReference type="AlphaFoldDB" id="A0A1V9QNQ8"/>
<comment type="caution">
    <text evidence="2">The sequence shown here is derived from an EMBL/GenBank/DDBJ whole genome shotgun (WGS) entry which is preliminary data.</text>
</comment>
<keyword evidence="1" id="KW-1133">Transmembrane helix</keyword>
<dbReference type="EMBL" id="NBEB01000110">
    <property type="protein sequence ID" value="OQQ81588.1"/>
    <property type="molecule type" value="Genomic_DNA"/>
</dbReference>
<accession>A0A1V9QNQ8</accession>
<gene>
    <name evidence="2" type="ORF">B6U60_09970</name>
</gene>
<evidence type="ECO:0000313" key="2">
    <source>
        <dbReference type="EMBL" id="OQQ81588.1"/>
    </source>
</evidence>
<dbReference type="Proteomes" id="UP000192638">
    <property type="component" value="Unassembled WGS sequence"/>
</dbReference>
<name>A0A1V9QNQ8_9LACO</name>
<feature type="transmembrane region" description="Helical" evidence="1">
    <location>
        <begin position="32"/>
        <end position="59"/>
    </location>
</feature>
<keyword evidence="1" id="KW-0812">Transmembrane</keyword>
<proteinExistence type="predicted"/>
<protein>
    <submittedName>
        <fullName evidence="2">Uncharacterized protein</fullName>
    </submittedName>
</protein>
<keyword evidence="1" id="KW-0472">Membrane</keyword>
<organism evidence="2 3">
    <name type="scientific">Ligilactobacillus salivarius</name>
    <dbReference type="NCBI Taxonomy" id="1624"/>
    <lineage>
        <taxon>Bacteria</taxon>
        <taxon>Bacillati</taxon>
        <taxon>Bacillota</taxon>
        <taxon>Bacilli</taxon>
        <taxon>Lactobacillales</taxon>
        <taxon>Lactobacillaceae</taxon>
        <taxon>Ligilactobacillus</taxon>
    </lineage>
</organism>
<evidence type="ECO:0000256" key="1">
    <source>
        <dbReference type="SAM" id="Phobius"/>
    </source>
</evidence>
<sequence>MKKNMALIFTTISVMSLIAVITGYVLDATGVYGAGFYLIGIGESTCITSAAVVVAIGIFDNIEK</sequence>
<reference evidence="2 3" key="1">
    <citation type="submission" date="2017-03" db="EMBL/GenBank/DDBJ databases">
        <title>Phylogenomics and comparative genomics of Lactobacillus salivarius, a mammalian gut commensal.</title>
        <authorList>
            <person name="Harris H.M."/>
        </authorList>
    </citation>
    <scope>NUCLEOTIDE SEQUENCE [LARGE SCALE GENOMIC DNA]</scope>
    <source>
        <strain evidence="2 3">LMG 14477</strain>
    </source>
</reference>